<dbReference type="Proteomes" id="UP000274033">
    <property type="component" value="Unassembled WGS sequence"/>
</dbReference>
<dbReference type="InterPro" id="IPR018604">
    <property type="entry name" value="YycI-like"/>
</dbReference>
<feature type="domain" description="Regulatory protein YycH-like" evidence="2">
    <location>
        <begin position="40"/>
        <end position="253"/>
    </location>
</feature>
<keyword evidence="1" id="KW-1133">Transmembrane helix</keyword>
<organism evidence="3 4">
    <name type="scientific">Lysinibacillus composti</name>
    <dbReference type="NCBI Taxonomy" id="720633"/>
    <lineage>
        <taxon>Bacteria</taxon>
        <taxon>Bacillati</taxon>
        <taxon>Bacillota</taxon>
        <taxon>Bacilli</taxon>
        <taxon>Bacillales</taxon>
        <taxon>Bacillaceae</taxon>
        <taxon>Lysinibacillus</taxon>
    </lineage>
</organism>
<reference evidence="3 4" key="1">
    <citation type="journal article" date="2013" name="J. Microbiol.">
        <title>Lysinibacillus chungkukjangi sp. nov., isolated from Chungkukjang, Korean fermented soybean food.</title>
        <authorList>
            <person name="Kim S.J."/>
            <person name="Jang Y.H."/>
            <person name="Hamada M."/>
            <person name="Ahn J.H."/>
            <person name="Weon H.Y."/>
            <person name="Suzuki K."/>
            <person name="Whang K.S."/>
            <person name="Kwon S.W."/>
        </authorList>
    </citation>
    <scope>NUCLEOTIDE SEQUENCE [LARGE SCALE GENOMIC DNA]</scope>
    <source>
        <strain evidence="3 4">MCCC 1A12701</strain>
    </source>
</reference>
<dbReference type="OrthoDB" id="2388036at2"/>
<dbReference type="AlphaFoldDB" id="A0A3N9UQ19"/>
<feature type="transmembrane region" description="Helical" evidence="1">
    <location>
        <begin position="9"/>
        <end position="26"/>
    </location>
</feature>
<comment type="caution">
    <text evidence="3">The sequence shown here is derived from an EMBL/GenBank/DDBJ whole genome shotgun (WGS) entry which is preliminary data.</text>
</comment>
<dbReference type="RefSeq" id="WP_124765693.1">
    <property type="nucleotide sequence ID" value="NZ_JAFBDY010000013.1"/>
</dbReference>
<dbReference type="GO" id="GO:0016020">
    <property type="term" value="C:membrane"/>
    <property type="evidence" value="ECO:0007669"/>
    <property type="project" value="InterPro"/>
</dbReference>
<gene>
    <name evidence="3" type="ORF">EBB45_13760</name>
</gene>
<dbReference type="Gene3D" id="2.40.128.690">
    <property type="entry name" value="YycH protein, domain 3-like"/>
    <property type="match status" value="1"/>
</dbReference>
<keyword evidence="1" id="KW-0472">Membrane</keyword>
<keyword evidence="1" id="KW-0812">Transmembrane</keyword>
<dbReference type="Pfam" id="PF09648">
    <property type="entry name" value="YycI"/>
    <property type="match status" value="1"/>
</dbReference>
<evidence type="ECO:0000259" key="2">
    <source>
        <dbReference type="Pfam" id="PF09648"/>
    </source>
</evidence>
<dbReference type="EMBL" id="RRCT01000013">
    <property type="protein sequence ID" value="RQW74006.1"/>
    <property type="molecule type" value="Genomic_DNA"/>
</dbReference>
<protein>
    <submittedName>
        <fullName evidence="3">Transcriptional regulator</fullName>
    </submittedName>
</protein>
<keyword evidence="4" id="KW-1185">Reference proteome</keyword>
<name>A0A3N9UQ19_9BACI</name>
<evidence type="ECO:0000256" key="1">
    <source>
        <dbReference type="SAM" id="Phobius"/>
    </source>
</evidence>
<sequence>MDWSRSKSIFIFVFLILDLFLYSLYLNRHTEAEKVEILGEETIEAKLRNDNITYVALPNNIDTAAYLSGKVKNFEEAALPSNRNQKVKVENENKLIVTLEKPVKLRNLDDEASYKEFLQSNVSEGASYVLWEIDHEKRVATFFQRINERTIYYNINGIVTIYWNEQGEVYLYEQTMLEGLEENEKKENLLSPLQVIQTLYAKQLLKPNSRITQMKLGYSTLVQLTQTQVFVPTWDIRVESENGNQEEYFVDAVEGKVIDVNLDTVNVEEIEEVENRE</sequence>
<evidence type="ECO:0000313" key="4">
    <source>
        <dbReference type="Proteomes" id="UP000274033"/>
    </source>
</evidence>
<proteinExistence type="predicted"/>
<accession>A0A3N9UQ19</accession>
<evidence type="ECO:0000313" key="3">
    <source>
        <dbReference type="EMBL" id="RQW74006.1"/>
    </source>
</evidence>